<evidence type="ECO:0000313" key="2">
    <source>
        <dbReference type="Proteomes" id="UP001597299"/>
    </source>
</evidence>
<comment type="caution">
    <text evidence="1">The sequence shown here is derived from an EMBL/GenBank/DDBJ whole genome shotgun (WGS) entry which is preliminary data.</text>
</comment>
<accession>A0ABW4Z241</accession>
<keyword evidence="2" id="KW-1185">Reference proteome</keyword>
<dbReference type="RefSeq" id="WP_378296676.1">
    <property type="nucleotide sequence ID" value="NZ_JBHUHD010000001.1"/>
</dbReference>
<organism evidence="1 2">
    <name type="scientific">Ancylobacter oerskovii</name>
    <dbReference type="NCBI Taxonomy" id="459519"/>
    <lineage>
        <taxon>Bacteria</taxon>
        <taxon>Pseudomonadati</taxon>
        <taxon>Pseudomonadota</taxon>
        <taxon>Alphaproteobacteria</taxon>
        <taxon>Hyphomicrobiales</taxon>
        <taxon>Xanthobacteraceae</taxon>
        <taxon>Ancylobacter</taxon>
    </lineage>
</organism>
<sequence length="86" mass="9596">MDPYAFVQSRVIKDGDKWAMAPENPPEDMRTWTGWSAFIPAPVDIVKKKGDAVRIAFRADYIPVEDGTVILAGYNDLEKIVTALRG</sequence>
<dbReference type="EMBL" id="JBHUHD010000001">
    <property type="protein sequence ID" value="MFD2142287.1"/>
    <property type="molecule type" value="Genomic_DNA"/>
</dbReference>
<name>A0ABW4Z241_9HYPH</name>
<protein>
    <submittedName>
        <fullName evidence="1">Uncharacterized protein</fullName>
    </submittedName>
</protein>
<dbReference type="Proteomes" id="UP001597299">
    <property type="component" value="Unassembled WGS sequence"/>
</dbReference>
<gene>
    <name evidence="1" type="ORF">ACFSNC_17915</name>
</gene>
<proteinExistence type="predicted"/>
<evidence type="ECO:0000313" key="1">
    <source>
        <dbReference type="EMBL" id="MFD2142287.1"/>
    </source>
</evidence>
<reference evidence="2" key="1">
    <citation type="journal article" date="2019" name="Int. J. Syst. Evol. Microbiol.">
        <title>The Global Catalogue of Microorganisms (GCM) 10K type strain sequencing project: providing services to taxonomists for standard genome sequencing and annotation.</title>
        <authorList>
            <consortium name="The Broad Institute Genomics Platform"/>
            <consortium name="The Broad Institute Genome Sequencing Center for Infectious Disease"/>
            <person name="Wu L."/>
            <person name="Ma J."/>
        </authorList>
    </citation>
    <scope>NUCLEOTIDE SEQUENCE [LARGE SCALE GENOMIC DNA]</scope>
    <source>
        <strain evidence="2">CCM 7435</strain>
    </source>
</reference>